<evidence type="ECO:0000313" key="1">
    <source>
        <dbReference type="EMBL" id="MCW4627603.1"/>
    </source>
</evidence>
<dbReference type="InterPro" id="IPR018723">
    <property type="entry name" value="DUF2254_membrane"/>
</dbReference>
<protein>
    <submittedName>
        <fullName evidence="1">DUF2254 domain-containing protein</fullName>
    </submittedName>
</protein>
<gene>
    <name evidence="1" type="ORF">ONZ52_00600</name>
</gene>
<keyword evidence="2" id="KW-1185">Reference proteome</keyword>
<dbReference type="Proteomes" id="UP001431181">
    <property type="component" value="Unassembled WGS sequence"/>
</dbReference>
<evidence type="ECO:0000313" key="2">
    <source>
        <dbReference type="Proteomes" id="UP001431181"/>
    </source>
</evidence>
<accession>A0ABT3KAQ6</accession>
<dbReference type="Pfam" id="PF10011">
    <property type="entry name" value="DUF2254"/>
    <property type="match status" value="1"/>
</dbReference>
<organism evidence="1 2">
    <name type="scientific">Marinomonas rhodophyticola</name>
    <dbReference type="NCBI Taxonomy" id="2992803"/>
    <lineage>
        <taxon>Bacteria</taxon>
        <taxon>Pseudomonadati</taxon>
        <taxon>Pseudomonadota</taxon>
        <taxon>Gammaproteobacteria</taxon>
        <taxon>Oceanospirillales</taxon>
        <taxon>Oceanospirillaceae</taxon>
        <taxon>Marinomonas</taxon>
    </lineage>
</organism>
<reference evidence="1" key="1">
    <citation type="submission" date="2022-11" db="EMBL/GenBank/DDBJ databases">
        <title>Marinomonas sp. nov., isolated from marine algae.</title>
        <authorList>
            <person name="Choi D.G."/>
            <person name="Kim J.M."/>
            <person name="Lee J.K."/>
            <person name="Baek J.H."/>
            <person name="Jeon C.O."/>
        </authorList>
    </citation>
    <scope>NUCLEOTIDE SEQUENCE</scope>
    <source>
        <strain evidence="1">KJ51-3</strain>
    </source>
</reference>
<proteinExistence type="predicted"/>
<dbReference type="EMBL" id="JAPEUL010000004">
    <property type="protein sequence ID" value="MCW4627603.1"/>
    <property type="molecule type" value="Genomic_DNA"/>
</dbReference>
<comment type="caution">
    <text evidence="1">The sequence shown here is derived from an EMBL/GenBank/DDBJ whole genome shotgun (WGS) entry which is preliminary data.</text>
</comment>
<name>A0ABT3KAQ6_9GAMM</name>
<sequence length="130" mass="14964">MNDPYSAIACIDKLTATICDLTQKNFPEGITYDEEGVERVTYKTTSFETLANIAFDQIRQYSQSCLAVRLRQLEGLIRIAEQANYATHWSFVRHQKLMIEHGLEQQQLIDLDRKEVSIRLQALSKLLDNA</sequence>
<dbReference type="RefSeq" id="WP_265217753.1">
    <property type="nucleotide sequence ID" value="NZ_JAPEUL010000004.1"/>
</dbReference>